<evidence type="ECO:0000313" key="2">
    <source>
        <dbReference type="Proteomes" id="UP001345963"/>
    </source>
</evidence>
<proteinExistence type="predicted"/>
<name>A0ABU7BMK1_9TELE</name>
<protein>
    <submittedName>
        <fullName evidence="1">Uncharacterized protein</fullName>
    </submittedName>
</protein>
<sequence>MLAGPLGEGKLDLKQPEVTTLQQTPHHAHSLGHPMVKEDHTLGRSFFFSKSSATNQQLHCGFVAMGYADMDVEKCQTSLCHETKPRCCSNLKNNIEHTLLAGCCWMFSSLLVHNQFVIDKY</sequence>
<keyword evidence="2" id="KW-1185">Reference proteome</keyword>
<accession>A0ABU7BMK1</accession>
<reference evidence="1 2" key="1">
    <citation type="submission" date="2021-07" db="EMBL/GenBank/DDBJ databases">
        <authorList>
            <person name="Palmer J.M."/>
        </authorList>
    </citation>
    <scope>NUCLEOTIDE SEQUENCE [LARGE SCALE GENOMIC DNA]</scope>
    <source>
        <strain evidence="1 2">AT_MEX2019</strain>
        <tissue evidence="1">Muscle</tissue>
    </source>
</reference>
<dbReference type="EMBL" id="JAHUTI010059224">
    <property type="protein sequence ID" value="MED6250780.1"/>
    <property type="molecule type" value="Genomic_DNA"/>
</dbReference>
<organism evidence="1 2">
    <name type="scientific">Ataeniobius toweri</name>
    <dbReference type="NCBI Taxonomy" id="208326"/>
    <lineage>
        <taxon>Eukaryota</taxon>
        <taxon>Metazoa</taxon>
        <taxon>Chordata</taxon>
        <taxon>Craniata</taxon>
        <taxon>Vertebrata</taxon>
        <taxon>Euteleostomi</taxon>
        <taxon>Actinopterygii</taxon>
        <taxon>Neopterygii</taxon>
        <taxon>Teleostei</taxon>
        <taxon>Neoteleostei</taxon>
        <taxon>Acanthomorphata</taxon>
        <taxon>Ovalentaria</taxon>
        <taxon>Atherinomorphae</taxon>
        <taxon>Cyprinodontiformes</taxon>
        <taxon>Goodeidae</taxon>
        <taxon>Ataeniobius</taxon>
    </lineage>
</organism>
<gene>
    <name evidence="1" type="ORF">ATANTOWER_009432</name>
</gene>
<comment type="caution">
    <text evidence="1">The sequence shown here is derived from an EMBL/GenBank/DDBJ whole genome shotgun (WGS) entry which is preliminary data.</text>
</comment>
<evidence type="ECO:0000313" key="1">
    <source>
        <dbReference type="EMBL" id="MED6250780.1"/>
    </source>
</evidence>
<dbReference type="Proteomes" id="UP001345963">
    <property type="component" value="Unassembled WGS sequence"/>
</dbReference>